<protein>
    <recommendedName>
        <fullName evidence="7">Late embryogenesis abundant protein LEA-2 subgroup domain-containing protein</fullName>
    </recommendedName>
</protein>
<keyword evidence="9" id="KW-1185">Reference proteome</keyword>
<feature type="transmembrane region" description="Helical" evidence="6">
    <location>
        <begin position="37"/>
        <end position="63"/>
    </location>
</feature>
<dbReference type="PANTHER" id="PTHR31415">
    <property type="entry name" value="OS05G0367900 PROTEIN"/>
    <property type="match status" value="1"/>
</dbReference>
<evidence type="ECO:0000313" key="8">
    <source>
        <dbReference type="EMBL" id="KAK4272679.1"/>
    </source>
</evidence>
<accession>A0AAE1MP83</accession>
<keyword evidence="3 6" id="KW-1133">Transmembrane helix</keyword>
<dbReference type="Proteomes" id="UP001293593">
    <property type="component" value="Unassembled WGS sequence"/>
</dbReference>
<dbReference type="GO" id="GO:0005886">
    <property type="term" value="C:plasma membrane"/>
    <property type="evidence" value="ECO:0007669"/>
    <property type="project" value="TreeGrafter"/>
</dbReference>
<evidence type="ECO:0000256" key="6">
    <source>
        <dbReference type="SAM" id="Phobius"/>
    </source>
</evidence>
<feature type="compositionally biased region" description="Pro residues" evidence="5">
    <location>
        <begin position="16"/>
        <end position="25"/>
    </location>
</feature>
<comment type="caution">
    <text evidence="8">The sequence shown here is derived from an EMBL/GenBank/DDBJ whole genome shotgun (WGS) entry which is preliminary data.</text>
</comment>
<evidence type="ECO:0000256" key="1">
    <source>
        <dbReference type="ARBA" id="ARBA00004167"/>
    </source>
</evidence>
<gene>
    <name evidence="8" type="ORF">QN277_021198</name>
</gene>
<keyword evidence="2 6" id="KW-0812">Transmembrane</keyword>
<sequence>MADKQPHLNGAYYGPSVPPPQPPQPRYRRDRSCCCRLFGFFWKLLLALIVIGGLAVLIFWLVVQPHAFKFYVSDAQLTRFDLPSDNNLRYDLVLNFTARNPNKKLSFYYDRVEARVFYDDQRFATADVITHMNSFRQYTKSSDPMSAYFSGQHLMVPDSGNLQTQYNEEKTKGAFNIDVKLYFRIRFRLGNVISDDFHPKVKCELRLPLTSNTTSAAPAFESTKCDVDF</sequence>
<dbReference type="EMBL" id="JAWXYG010000005">
    <property type="protein sequence ID" value="KAK4272679.1"/>
    <property type="molecule type" value="Genomic_DNA"/>
</dbReference>
<dbReference type="GO" id="GO:0009506">
    <property type="term" value="C:plasmodesma"/>
    <property type="evidence" value="ECO:0007669"/>
    <property type="project" value="TreeGrafter"/>
</dbReference>
<keyword evidence="4 6" id="KW-0472">Membrane</keyword>
<evidence type="ECO:0000256" key="5">
    <source>
        <dbReference type="SAM" id="MobiDB-lite"/>
    </source>
</evidence>
<name>A0AAE1MP83_9FABA</name>
<evidence type="ECO:0000256" key="3">
    <source>
        <dbReference type="ARBA" id="ARBA00022989"/>
    </source>
</evidence>
<feature type="region of interest" description="Disordered" evidence="5">
    <location>
        <begin position="1"/>
        <end position="25"/>
    </location>
</feature>
<evidence type="ECO:0000259" key="7">
    <source>
        <dbReference type="Pfam" id="PF03168"/>
    </source>
</evidence>
<reference evidence="8" key="1">
    <citation type="submission" date="2023-10" db="EMBL/GenBank/DDBJ databases">
        <title>Chromosome-level genome of the transformable northern wattle, Acacia crassicarpa.</title>
        <authorList>
            <person name="Massaro I."/>
            <person name="Sinha N.R."/>
            <person name="Poethig S."/>
            <person name="Leichty A.R."/>
        </authorList>
    </citation>
    <scope>NUCLEOTIDE SEQUENCE</scope>
    <source>
        <strain evidence="8">Acra3RX</strain>
        <tissue evidence="8">Leaf</tissue>
    </source>
</reference>
<feature type="domain" description="Late embryogenesis abundant protein LEA-2 subgroup" evidence="7">
    <location>
        <begin position="96"/>
        <end position="189"/>
    </location>
</feature>
<evidence type="ECO:0000313" key="9">
    <source>
        <dbReference type="Proteomes" id="UP001293593"/>
    </source>
</evidence>
<comment type="subcellular location">
    <subcellularLocation>
        <location evidence="1">Membrane</location>
        <topology evidence="1">Single-pass membrane protein</topology>
    </subcellularLocation>
</comment>
<dbReference type="Pfam" id="PF03168">
    <property type="entry name" value="LEA_2"/>
    <property type="match status" value="1"/>
</dbReference>
<evidence type="ECO:0000256" key="2">
    <source>
        <dbReference type="ARBA" id="ARBA00022692"/>
    </source>
</evidence>
<dbReference type="GO" id="GO:0098542">
    <property type="term" value="P:defense response to other organism"/>
    <property type="evidence" value="ECO:0007669"/>
    <property type="project" value="InterPro"/>
</dbReference>
<dbReference type="InterPro" id="IPR004864">
    <property type="entry name" value="LEA_2"/>
</dbReference>
<proteinExistence type="predicted"/>
<dbReference type="AlphaFoldDB" id="A0AAE1MP83"/>
<dbReference type="PANTHER" id="PTHR31415:SF101">
    <property type="entry name" value="LATE EMBRYOGENESIS ABUNDANT PROTEIN"/>
    <property type="match status" value="1"/>
</dbReference>
<evidence type="ECO:0000256" key="4">
    <source>
        <dbReference type="ARBA" id="ARBA00023136"/>
    </source>
</evidence>
<organism evidence="8 9">
    <name type="scientific">Acacia crassicarpa</name>
    <name type="common">northern wattle</name>
    <dbReference type="NCBI Taxonomy" id="499986"/>
    <lineage>
        <taxon>Eukaryota</taxon>
        <taxon>Viridiplantae</taxon>
        <taxon>Streptophyta</taxon>
        <taxon>Embryophyta</taxon>
        <taxon>Tracheophyta</taxon>
        <taxon>Spermatophyta</taxon>
        <taxon>Magnoliopsida</taxon>
        <taxon>eudicotyledons</taxon>
        <taxon>Gunneridae</taxon>
        <taxon>Pentapetalae</taxon>
        <taxon>rosids</taxon>
        <taxon>fabids</taxon>
        <taxon>Fabales</taxon>
        <taxon>Fabaceae</taxon>
        <taxon>Caesalpinioideae</taxon>
        <taxon>mimosoid clade</taxon>
        <taxon>Acacieae</taxon>
        <taxon>Acacia</taxon>
    </lineage>
</organism>
<dbReference type="InterPro" id="IPR044839">
    <property type="entry name" value="NDR1-like"/>
</dbReference>